<dbReference type="InterPro" id="IPR036390">
    <property type="entry name" value="WH_DNA-bd_sf"/>
</dbReference>
<dbReference type="Proteomes" id="UP000296883">
    <property type="component" value="Chromosome"/>
</dbReference>
<evidence type="ECO:0000313" key="7">
    <source>
        <dbReference type="Proteomes" id="UP000296883"/>
    </source>
</evidence>
<evidence type="ECO:0000256" key="1">
    <source>
        <dbReference type="ARBA" id="ARBA00023015"/>
    </source>
</evidence>
<evidence type="ECO:0000313" key="5">
    <source>
        <dbReference type="EMBL" id="QCA28018.1"/>
    </source>
</evidence>
<dbReference type="Pfam" id="PF05043">
    <property type="entry name" value="Mga"/>
    <property type="match status" value="1"/>
</dbReference>
<dbReference type="InterPro" id="IPR050661">
    <property type="entry name" value="BglG_antiterminators"/>
</dbReference>
<feature type="domain" description="Mga helix-turn-helix" evidence="3">
    <location>
        <begin position="74"/>
        <end position="160"/>
    </location>
</feature>
<dbReference type="PANTHER" id="PTHR30185:SF18">
    <property type="entry name" value="TRANSCRIPTIONAL REGULATOR MTLR"/>
    <property type="match status" value="1"/>
</dbReference>
<dbReference type="Gene3D" id="1.10.10.10">
    <property type="entry name" value="Winged helix-like DNA-binding domain superfamily/Winged helix DNA-binding domain"/>
    <property type="match status" value="1"/>
</dbReference>
<dbReference type="EMBL" id="CP038865">
    <property type="protein sequence ID" value="QCA28018.1"/>
    <property type="molecule type" value="Genomic_DNA"/>
</dbReference>
<sequence length="517" mass="60945">MRKLLDNSTRRRLELLEYLSNTSGWVNSNDLATKLEASLRTINSDIQYLKENWSQYITIETSKKNGVRLTTPPNSHLQLIYKEIVANSDNFLLLENMFFCPTKNLEDWENDLYTSYSSLYRTSQLITEVVSRHGLELKKAPFHISNKNEINVRYFFINYFNEVYFNQHWPFKLDRQLVTSLAIDIAEAFFGVSHHEIDDIMLVYLAYVLAVSLTRYSQGFIIDDAFNSSLEKYLPIVEGEKGQLKELAKYLAIDYNDELLKDIVSSIYLFKREAFSVKEWALISNELNTFIDEFEVILNVHPTEEDRYLINRTFKAIFLHHQTYPEREDVLFNSYTYNAKLIMENYPGYSNYLKYGLKQLENKTNFPWYSQYYEHLIYWLMIKWNNLAVLIDQKKKKASVLILNDHGKDHTLFMANLFQHNFGNKASFTPYTGEMLSIETLDPSLWEDYDVVISNFALNDIPEEKLVLVNSYPSNQEWAKIRYAINKAHHLGIELLHSIFNLAEETSQDEEIMNEQH</sequence>
<dbReference type="PANTHER" id="PTHR30185">
    <property type="entry name" value="CRYPTIC BETA-GLUCOSIDE BGL OPERON ANTITERMINATOR"/>
    <property type="match status" value="1"/>
</dbReference>
<name>A0AAJ5JLI3_9ENTE</name>
<keyword evidence="7" id="KW-1185">Reference proteome</keyword>
<keyword evidence="1" id="KW-0805">Transcription regulation</keyword>
<dbReference type="SUPFAM" id="SSF46785">
    <property type="entry name" value="Winged helix' DNA-binding domain"/>
    <property type="match status" value="1"/>
</dbReference>
<dbReference type="Proteomes" id="UP000297725">
    <property type="component" value="Unassembled WGS sequence"/>
</dbReference>
<gene>
    <name evidence="6" type="ORF">E4031_07815</name>
    <name evidence="5" type="ORF">E4Z98_01110</name>
</gene>
<evidence type="ECO:0000259" key="4">
    <source>
        <dbReference type="Pfam" id="PF08279"/>
    </source>
</evidence>
<organism evidence="6 8">
    <name type="scientific">Vagococcus xieshaowenii</name>
    <dbReference type="NCBI Taxonomy" id="2562451"/>
    <lineage>
        <taxon>Bacteria</taxon>
        <taxon>Bacillati</taxon>
        <taxon>Bacillota</taxon>
        <taxon>Bacilli</taxon>
        <taxon>Lactobacillales</taxon>
        <taxon>Enterococcaceae</taxon>
        <taxon>Vagococcus</taxon>
    </lineage>
</organism>
<dbReference type="RefSeq" id="WP_135254900.1">
    <property type="nucleotide sequence ID" value="NZ_CP038865.1"/>
</dbReference>
<keyword evidence="2" id="KW-0804">Transcription</keyword>
<protein>
    <submittedName>
        <fullName evidence="6">HTH domain-containing protein</fullName>
    </submittedName>
</protein>
<dbReference type="AlphaFoldDB" id="A0AAJ5JLI3"/>
<evidence type="ECO:0000313" key="8">
    <source>
        <dbReference type="Proteomes" id="UP000297725"/>
    </source>
</evidence>
<dbReference type="InterPro" id="IPR007737">
    <property type="entry name" value="Mga_HTH"/>
</dbReference>
<accession>A0AAJ5JLI3</accession>
<dbReference type="EMBL" id="SRHU01000026">
    <property type="protein sequence ID" value="TFZ40295.1"/>
    <property type="molecule type" value="Genomic_DNA"/>
</dbReference>
<feature type="domain" description="Helix-turn-helix type 11" evidence="4">
    <location>
        <begin position="11"/>
        <end position="68"/>
    </location>
</feature>
<reference evidence="5 7" key="2">
    <citation type="journal article" date="2020" name="Int. J. Syst. Evol. Microbiol.">
        <title>Vagococcus xieshaowenii sp. nov., isolated from snow finch (Montifringilla taczanowskii) cloacal content.</title>
        <authorList>
            <person name="Ge Y."/>
            <person name="Yang J."/>
            <person name="Lai X.H."/>
            <person name="Zhang G."/>
            <person name="Jin D."/>
            <person name="Lu S."/>
            <person name="Wang B."/>
            <person name="Huang Y."/>
            <person name="Huang Y."/>
            <person name="Ren Z."/>
            <person name="Zhang X."/>
            <person name="Xu J."/>
        </authorList>
    </citation>
    <scope>NUCLEOTIDE SEQUENCE [LARGE SCALE GENOMIC DNA]</scope>
    <source>
        <strain evidence="5">Personal::cf-49</strain>
        <strain evidence="7">personal::cf-49</strain>
    </source>
</reference>
<dbReference type="Pfam" id="PF08279">
    <property type="entry name" value="HTH_11"/>
    <property type="match status" value="1"/>
</dbReference>
<proteinExistence type="predicted"/>
<reference evidence="6 8" key="1">
    <citation type="submission" date="2019-03" db="EMBL/GenBank/DDBJ databases">
        <title>Vagococcus sp. was isolated fron gut of Carduelis flavirostris.</title>
        <authorList>
            <person name="Ge Y."/>
        </authorList>
    </citation>
    <scope>NUCLEOTIDE SEQUENCE [LARGE SCALE GENOMIC DNA]</scope>
    <source>
        <strain evidence="6 8">CF-210</strain>
    </source>
</reference>
<evidence type="ECO:0000313" key="6">
    <source>
        <dbReference type="EMBL" id="TFZ40295.1"/>
    </source>
</evidence>
<evidence type="ECO:0000256" key="2">
    <source>
        <dbReference type="ARBA" id="ARBA00023163"/>
    </source>
</evidence>
<dbReference type="InterPro" id="IPR036388">
    <property type="entry name" value="WH-like_DNA-bd_sf"/>
</dbReference>
<evidence type="ECO:0000259" key="3">
    <source>
        <dbReference type="Pfam" id="PF05043"/>
    </source>
</evidence>
<dbReference type="InterPro" id="IPR013196">
    <property type="entry name" value="HTH_11"/>
</dbReference>